<name>A0ABR4HA21_9EURO</name>
<reference evidence="1 2" key="1">
    <citation type="submission" date="2024-07" db="EMBL/GenBank/DDBJ databases">
        <title>Section-level genome sequencing and comparative genomics of Aspergillus sections Usti and Cavernicolus.</title>
        <authorList>
            <consortium name="Lawrence Berkeley National Laboratory"/>
            <person name="Nybo J.L."/>
            <person name="Vesth T.C."/>
            <person name="Theobald S."/>
            <person name="Frisvad J.C."/>
            <person name="Larsen T.O."/>
            <person name="Kjaerboelling I."/>
            <person name="Rothschild-Mancinelli K."/>
            <person name="Lyhne E.K."/>
            <person name="Kogle M.E."/>
            <person name="Barry K."/>
            <person name="Clum A."/>
            <person name="Na H."/>
            <person name="Ledsgaard L."/>
            <person name="Lin J."/>
            <person name="Lipzen A."/>
            <person name="Kuo A."/>
            <person name="Riley R."/>
            <person name="Mondo S."/>
            <person name="Labutti K."/>
            <person name="Haridas S."/>
            <person name="Pangalinan J."/>
            <person name="Salamov A.A."/>
            <person name="Simmons B.A."/>
            <person name="Magnuson J.K."/>
            <person name="Chen J."/>
            <person name="Drula E."/>
            <person name="Henrissat B."/>
            <person name="Wiebenga A."/>
            <person name="Lubbers R.J."/>
            <person name="Gomes A.C."/>
            <person name="Makela M.R."/>
            <person name="Stajich J."/>
            <person name="Grigoriev I.V."/>
            <person name="Mortensen U.H."/>
            <person name="De Vries R.P."/>
            <person name="Baker S.E."/>
            <person name="Andersen M.R."/>
        </authorList>
    </citation>
    <scope>NUCLEOTIDE SEQUENCE [LARGE SCALE GENOMIC DNA]</scope>
    <source>
        <strain evidence="1 2">CBS 588.65</strain>
    </source>
</reference>
<dbReference type="InterPro" id="IPR053175">
    <property type="entry name" value="DHMBA_Reg_Transcription_Factor"/>
</dbReference>
<evidence type="ECO:0000313" key="2">
    <source>
        <dbReference type="Proteomes" id="UP001610334"/>
    </source>
</evidence>
<proteinExistence type="predicted"/>
<gene>
    <name evidence="1" type="ORF">BJX63DRAFT_421877</name>
</gene>
<comment type="caution">
    <text evidence="1">The sequence shown here is derived from an EMBL/GenBank/DDBJ whole genome shotgun (WGS) entry which is preliminary data.</text>
</comment>
<accession>A0ABR4HA21</accession>
<protein>
    <submittedName>
        <fullName evidence="1">Uncharacterized protein</fullName>
    </submittedName>
</protein>
<dbReference type="PANTHER" id="PTHR38791">
    <property type="entry name" value="ZN(II)2CYS6 TRANSCRIPTION FACTOR (EUROFUNG)-RELATED-RELATED"/>
    <property type="match status" value="1"/>
</dbReference>
<evidence type="ECO:0000313" key="1">
    <source>
        <dbReference type="EMBL" id="KAL2812315.1"/>
    </source>
</evidence>
<organism evidence="1 2">
    <name type="scientific">Aspergillus granulosus</name>
    <dbReference type="NCBI Taxonomy" id="176169"/>
    <lineage>
        <taxon>Eukaryota</taxon>
        <taxon>Fungi</taxon>
        <taxon>Dikarya</taxon>
        <taxon>Ascomycota</taxon>
        <taxon>Pezizomycotina</taxon>
        <taxon>Eurotiomycetes</taxon>
        <taxon>Eurotiomycetidae</taxon>
        <taxon>Eurotiales</taxon>
        <taxon>Aspergillaceae</taxon>
        <taxon>Aspergillus</taxon>
        <taxon>Aspergillus subgen. Nidulantes</taxon>
    </lineage>
</organism>
<dbReference type="Proteomes" id="UP001610334">
    <property type="component" value="Unassembled WGS sequence"/>
</dbReference>
<dbReference type="EMBL" id="JBFXLT010000049">
    <property type="protein sequence ID" value="KAL2812315.1"/>
    <property type="molecule type" value="Genomic_DNA"/>
</dbReference>
<keyword evidence="2" id="KW-1185">Reference proteome</keyword>
<dbReference type="PANTHER" id="PTHR38791:SF5">
    <property type="entry name" value="TRANSCRIPTION FACTOR DBAG-RELATED"/>
    <property type="match status" value="1"/>
</dbReference>
<sequence>MSPLFIHQPRLPAATKPMPTASLSSNNMNLNQLVEDSPTLFPSNPWHKSAVSYATPKEITPELMEECALRAFFHDYCIVPIKTPLSHVFLGGLELMAHRLGLQFQVKGEELYHELLIALAHTIKDPTVADTTETVVMAILLGLYEMIMARDTDSGNHRAHSYGLAALLQIENLPLSLIEAMRLGRLLLPKYSKGMFSTVCSYGRGKDLDGLLQRLRPVSRVSEVLLSTPSRLYKFDKLHSLLTEAEALNNDLAEWQGAQTIKFKPTTIGHIKPKFESSQFTRGVGFWPGHIDVYFDLYFAAVLNISRMVRCFLIDLLYDVIVSFPYLLAEDVQAFLPDGEKREISNPGRTAGGLLLMYPLYVLSRLPTVSPEMQDYFKRCLAGIGKQMGIGQAFVICKGMMALCFLSPG</sequence>